<reference evidence="9" key="1">
    <citation type="journal article" date="2019" name="Gigascience">
        <title>De novo genome assembly of the endangered Acer yangbiense, a plant species with extremely small populations endemic to Yunnan Province, China.</title>
        <authorList>
            <person name="Yang J."/>
            <person name="Wariss H.M."/>
            <person name="Tao L."/>
            <person name="Zhang R."/>
            <person name="Yun Q."/>
            <person name="Hollingsworth P."/>
            <person name="Dao Z."/>
            <person name="Luo G."/>
            <person name="Guo H."/>
            <person name="Ma Y."/>
            <person name="Sun W."/>
        </authorList>
    </citation>
    <scope>NUCLEOTIDE SEQUENCE [LARGE SCALE GENOMIC DNA]</scope>
    <source>
        <strain evidence="9">cv. Malutang</strain>
    </source>
</reference>
<dbReference type="FunFam" id="1.20.58.70:FF:000003">
    <property type="entry name" value="Qa-SNARE, Sso1/Syntaxin1-type, SYP12A-group"/>
    <property type="match status" value="1"/>
</dbReference>
<dbReference type="GO" id="GO:0005484">
    <property type="term" value="F:SNAP receptor activity"/>
    <property type="evidence" value="ECO:0007669"/>
    <property type="project" value="TreeGrafter"/>
</dbReference>
<dbReference type="GO" id="GO:0048278">
    <property type="term" value="P:vesicle docking"/>
    <property type="evidence" value="ECO:0007669"/>
    <property type="project" value="TreeGrafter"/>
</dbReference>
<dbReference type="GO" id="GO:0006887">
    <property type="term" value="P:exocytosis"/>
    <property type="evidence" value="ECO:0007669"/>
    <property type="project" value="TreeGrafter"/>
</dbReference>
<dbReference type="Pfam" id="PF05739">
    <property type="entry name" value="SNARE"/>
    <property type="match status" value="1"/>
</dbReference>
<keyword evidence="4" id="KW-0007">Acetylation</keyword>
<dbReference type="GO" id="GO:0031201">
    <property type="term" value="C:SNARE complex"/>
    <property type="evidence" value="ECO:0007669"/>
    <property type="project" value="TreeGrafter"/>
</dbReference>
<dbReference type="InterPro" id="IPR010989">
    <property type="entry name" value="SNARE"/>
</dbReference>
<accession>A0A5C7I5N2</accession>
<dbReference type="PANTHER" id="PTHR19957">
    <property type="entry name" value="SYNTAXIN"/>
    <property type="match status" value="1"/>
</dbReference>
<dbReference type="Proteomes" id="UP000323000">
    <property type="component" value="Chromosome 4"/>
</dbReference>
<comment type="caution">
    <text evidence="8">The sequence shown here is derived from an EMBL/GenBank/DDBJ whole genome shotgun (WGS) entry which is preliminary data.</text>
</comment>
<dbReference type="Gene3D" id="1.20.58.70">
    <property type="match status" value="1"/>
</dbReference>
<dbReference type="EMBL" id="VAHF01000004">
    <property type="protein sequence ID" value="TXG64557.1"/>
    <property type="molecule type" value="Genomic_DNA"/>
</dbReference>
<sequence>MNDLMTKSFLSYVELKKQSMKDQEFEPDLETGHKLDSIDEKNLTLFFEEVGAIKNVMEEITNLLLNLQDLNEETKSTHSTKILKGIRDRIKSDMVTILRKAKNIKSRLESLDESNIENRKLSMGYKEGSPVDRTRVSVTNGLRVKLREMMQDFQSLREQIVKDHKEGLRRQYYNVTGEQPSEQLIEKMILGSGQEKVFEGKEELFAETRERQEALTEIQRSLTELHQVFLDMAVLVETQGGEQINDIEENVTKANVYINGGTDRLFYAKQMKKKKWNCVWLISAFVLLLLFVFVFVFGRI</sequence>
<keyword evidence="6" id="KW-1133">Transmembrane helix</keyword>
<dbReference type="AlphaFoldDB" id="A0A5C7I5N2"/>
<dbReference type="GO" id="GO:0005886">
    <property type="term" value="C:plasma membrane"/>
    <property type="evidence" value="ECO:0007669"/>
    <property type="project" value="TreeGrafter"/>
</dbReference>
<dbReference type="Gene3D" id="1.20.5.110">
    <property type="match status" value="1"/>
</dbReference>
<dbReference type="SMART" id="SM00397">
    <property type="entry name" value="t_SNARE"/>
    <property type="match status" value="1"/>
</dbReference>
<evidence type="ECO:0000313" key="8">
    <source>
        <dbReference type="EMBL" id="TXG64557.1"/>
    </source>
</evidence>
<keyword evidence="9" id="KW-1185">Reference proteome</keyword>
<dbReference type="FunFam" id="1.20.5.110:FF:000008">
    <property type="entry name" value="Syntaxin 132"/>
    <property type="match status" value="1"/>
</dbReference>
<comment type="similarity">
    <text evidence="1">Belongs to the syntaxin family.</text>
</comment>
<dbReference type="Pfam" id="PF00804">
    <property type="entry name" value="Syntaxin"/>
    <property type="match status" value="1"/>
</dbReference>
<dbReference type="GO" id="GO:0012505">
    <property type="term" value="C:endomembrane system"/>
    <property type="evidence" value="ECO:0007669"/>
    <property type="project" value="TreeGrafter"/>
</dbReference>
<evidence type="ECO:0000256" key="3">
    <source>
        <dbReference type="ARBA" id="ARBA00022927"/>
    </source>
</evidence>
<dbReference type="InterPro" id="IPR006011">
    <property type="entry name" value="Syntaxin_N"/>
</dbReference>
<evidence type="ECO:0000259" key="7">
    <source>
        <dbReference type="PROSITE" id="PS50192"/>
    </source>
</evidence>
<protein>
    <recommendedName>
        <fullName evidence="7">t-SNARE coiled-coil homology domain-containing protein</fullName>
    </recommendedName>
</protein>
<evidence type="ECO:0000256" key="2">
    <source>
        <dbReference type="ARBA" id="ARBA00022448"/>
    </source>
</evidence>
<dbReference type="SUPFAM" id="SSF47661">
    <property type="entry name" value="t-snare proteins"/>
    <property type="match status" value="1"/>
</dbReference>
<keyword evidence="6" id="KW-0812">Transmembrane</keyword>
<name>A0A5C7I5N2_9ROSI</name>
<dbReference type="GO" id="GO:0006906">
    <property type="term" value="P:vesicle fusion"/>
    <property type="evidence" value="ECO:0007669"/>
    <property type="project" value="TreeGrafter"/>
</dbReference>
<proteinExistence type="inferred from homology"/>
<dbReference type="GO" id="GO:0006886">
    <property type="term" value="P:intracellular protein transport"/>
    <property type="evidence" value="ECO:0007669"/>
    <property type="project" value="TreeGrafter"/>
</dbReference>
<dbReference type="InterPro" id="IPR045242">
    <property type="entry name" value="Syntaxin"/>
</dbReference>
<dbReference type="SMART" id="SM00503">
    <property type="entry name" value="SynN"/>
    <property type="match status" value="1"/>
</dbReference>
<dbReference type="InterPro" id="IPR000727">
    <property type="entry name" value="T_SNARE_dom"/>
</dbReference>
<evidence type="ECO:0000313" key="9">
    <source>
        <dbReference type="Proteomes" id="UP000323000"/>
    </source>
</evidence>
<dbReference type="PANTHER" id="PTHR19957:SF91">
    <property type="entry name" value="SYNTAXIN-112"/>
    <property type="match status" value="1"/>
</dbReference>
<keyword evidence="5" id="KW-0175">Coiled coil</keyword>
<evidence type="ECO:0000256" key="1">
    <source>
        <dbReference type="ARBA" id="ARBA00009063"/>
    </source>
</evidence>
<dbReference type="GO" id="GO:0000149">
    <property type="term" value="F:SNARE binding"/>
    <property type="evidence" value="ECO:0007669"/>
    <property type="project" value="TreeGrafter"/>
</dbReference>
<evidence type="ECO:0000256" key="4">
    <source>
        <dbReference type="ARBA" id="ARBA00022990"/>
    </source>
</evidence>
<evidence type="ECO:0000256" key="5">
    <source>
        <dbReference type="ARBA" id="ARBA00023054"/>
    </source>
</evidence>
<dbReference type="CDD" id="cd00179">
    <property type="entry name" value="SynN"/>
    <property type="match status" value="1"/>
</dbReference>
<evidence type="ECO:0000256" key="6">
    <source>
        <dbReference type="SAM" id="Phobius"/>
    </source>
</evidence>
<feature type="domain" description="T-SNARE coiled-coil homology" evidence="7">
    <location>
        <begin position="205"/>
        <end position="268"/>
    </location>
</feature>
<gene>
    <name evidence="8" type="ORF">EZV62_011551</name>
</gene>
<dbReference type="OrthoDB" id="330671at2759"/>
<dbReference type="PROSITE" id="PS50192">
    <property type="entry name" value="T_SNARE"/>
    <property type="match status" value="1"/>
</dbReference>
<keyword evidence="2" id="KW-0813">Transport</keyword>
<organism evidence="8 9">
    <name type="scientific">Acer yangbiense</name>
    <dbReference type="NCBI Taxonomy" id="1000413"/>
    <lineage>
        <taxon>Eukaryota</taxon>
        <taxon>Viridiplantae</taxon>
        <taxon>Streptophyta</taxon>
        <taxon>Embryophyta</taxon>
        <taxon>Tracheophyta</taxon>
        <taxon>Spermatophyta</taxon>
        <taxon>Magnoliopsida</taxon>
        <taxon>eudicotyledons</taxon>
        <taxon>Gunneridae</taxon>
        <taxon>Pentapetalae</taxon>
        <taxon>rosids</taxon>
        <taxon>malvids</taxon>
        <taxon>Sapindales</taxon>
        <taxon>Sapindaceae</taxon>
        <taxon>Hippocastanoideae</taxon>
        <taxon>Acereae</taxon>
        <taxon>Acer</taxon>
    </lineage>
</organism>
<keyword evidence="3" id="KW-0653">Protein transport</keyword>
<feature type="transmembrane region" description="Helical" evidence="6">
    <location>
        <begin position="278"/>
        <end position="298"/>
    </location>
</feature>
<dbReference type="CDD" id="cd15848">
    <property type="entry name" value="SNARE_syntaxin1-like"/>
    <property type="match status" value="1"/>
</dbReference>
<keyword evidence="6" id="KW-0472">Membrane</keyword>